<evidence type="ECO:0008006" key="3">
    <source>
        <dbReference type="Google" id="ProtNLM"/>
    </source>
</evidence>
<dbReference type="Proteomes" id="UP000197157">
    <property type="component" value="Chromosome"/>
</dbReference>
<name>A0A2C9P3K7_SALET</name>
<dbReference type="SUPFAM" id="SSF55724">
    <property type="entry name" value="Mog1p/PsbP-like"/>
    <property type="match status" value="1"/>
</dbReference>
<dbReference type="RefSeq" id="WP_080247087.1">
    <property type="nucleotide sequence ID" value="NZ_CP022117.1"/>
</dbReference>
<gene>
    <name evidence="1" type="ORF">LFZ25_19270</name>
</gene>
<evidence type="ECO:0000313" key="1">
    <source>
        <dbReference type="EMBL" id="ASG17920.1"/>
    </source>
</evidence>
<organism evidence="1 2">
    <name type="scientific">Salmonella enterica subsp. enterica serovar Macclesfield str. S-1643</name>
    <dbReference type="NCBI Taxonomy" id="1242107"/>
    <lineage>
        <taxon>Bacteria</taxon>
        <taxon>Pseudomonadati</taxon>
        <taxon>Pseudomonadota</taxon>
        <taxon>Gammaproteobacteria</taxon>
        <taxon>Enterobacterales</taxon>
        <taxon>Enterobacteriaceae</taxon>
        <taxon>Salmonella</taxon>
    </lineage>
</organism>
<proteinExistence type="predicted"/>
<dbReference type="InterPro" id="IPR016123">
    <property type="entry name" value="Mog1/PsbP_a/b/a-sand"/>
</dbReference>
<dbReference type="Pfam" id="PF08786">
    <property type="entry name" value="DcrB"/>
    <property type="match status" value="1"/>
</dbReference>
<dbReference type="AlphaFoldDB" id="A0A2C9P3K7"/>
<protein>
    <recommendedName>
        <fullName evidence="3">DUF1795 domain-containing protein</fullName>
    </recommendedName>
</protein>
<accession>A0A2C9P3K7</accession>
<evidence type="ECO:0000313" key="2">
    <source>
        <dbReference type="Proteomes" id="UP000197157"/>
    </source>
</evidence>
<dbReference type="EMBL" id="CP022117">
    <property type="protein sequence ID" value="ASG17920.1"/>
    <property type="molecule type" value="Genomic_DNA"/>
</dbReference>
<dbReference type="InterPro" id="IPR014894">
    <property type="entry name" value="DcrB/EagT6"/>
</dbReference>
<reference evidence="1 2" key="1">
    <citation type="submission" date="2017-06" db="EMBL/GenBank/DDBJ databases">
        <title>Salmonella reference genomes for public health.</title>
        <authorList>
            <person name="Robertson J."/>
            <person name="Yoshida C."/>
            <person name="Gurnik S."/>
            <person name="Nash J."/>
        </authorList>
    </citation>
    <scope>NUCLEOTIDE SEQUENCE [LARGE SCALE GENOMIC DNA]</scope>
    <source>
        <strain evidence="1 2">S-1643</strain>
    </source>
</reference>
<dbReference type="Gene3D" id="3.40.1000.10">
    <property type="entry name" value="Mog1/PsbP, alpha/beta/alpha sandwich"/>
    <property type="match status" value="1"/>
</dbReference>
<sequence length="140" mass="16234">MKYIFQEGELELTGRWQDKSMNVLMPVMSEVAGANLVITRDSLPEEAEFSDYLAVQKKKFRRELTDVTFTEERFCQLEGRPAEYWEFSWKMKGTSVAQIMLVVRNGHQILSLAYTAPGGMPEDNRQAMRNILLNFRFSPT</sequence>